<dbReference type="EMBL" id="CAJNOL010000920">
    <property type="protein sequence ID" value="CAF1239403.1"/>
    <property type="molecule type" value="Genomic_DNA"/>
</dbReference>
<protein>
    <submittedName>
        <fullName evidence="2">Uncharacterized protein</fullName>
    </submittedName>
</protein>
<keyword evidence="3" id="KW-1185">Reference proteome</keyword>
<comment type="caution">
    <text evidence="2">The sequence shown here is derived from an EMBL/GenBank/DDBJ whole genome shotgun (WGS) entry which is preliminary data.</text>
</comment>
<keyword evidence="1" id="KW-0472">Membrane</keyword>
<reference evidence="2" key="1">
    <citation type="submission" date="2021-02" db="EMBL/GenBank/DDBJ databases">
        <authorList>
            <person name="Nowell W R."/>
        </authorList>
    </citation>
    <scope>NUCLEOTIDE SEQUENCE</scope>
</reference>
<keyword evidence="1" id="KW-0812">Transmembrane</keyword>
<name>A0A814Z7Z6_9BILA</name>
<feature type="transmembrane region" description="Helical" evidence="1">
    <location>
        <begin position="7"/>
        <end position="25"/>
    </location>
</feature>
<evidence type="ECO:0000313" key="3">
    <source>
        <dbReference type="Proteomes" id="UP000663870"/>
    </source>
</evidence>
<evidence type="ECO:0000313" key="2">
    <source>
        <dbReference type="EMBL" id="CAF1239403.1"/>
    </source>
</evidence>
<accession>A0A814Z7Z6</accession>
<sequence>MLPDKRIIAIAAAIILAVAWIFYVAGNAAPSWGQQDSVRILLDRMPRLYSLRINKRFVLHLLQSKITSRSIGRLDLMHSSDWGYLENIELSLLANSPLGRQCEVLLIKVSVRENIFDLINTMPNLRALTCSIISLQQVKSNDDEASSSNMIKYDLLWLQNYLSFTSSIHLKPLRKTNIQLWIQ</sequence>
<proteinExistence type="predicted"/>
<gene>
    <name evidence="2" type="ORF">JXQ802_LOCUS26375</name>
</gene>
<dbReference type="Proteomes" id="UP000663870">
    <property type="component" value="Unassembled WGS sequence"/>
</dbReference>
<dbReference type="AlphaFoldDB" id="A0A814Z7Z6"/>
<keyword evidence="1" id="KW-1133">Transmembrane helix</keyword>
<evidence type="ECO:0000256" key="1">
    <source>
        <dbReference type="SAM" id="Phobius"/>
    </source>
</evidence>
<organism evidence="2 3">
    <name type="scientific">Rotaria sordida</name>
    <dbReference type="NCBI Taxonomy" id="392033"/>
    <lineage>
        <taxon>Eukaryota</taxon>
        <taxon>Metazoa</taxon>
        <taxon>Spiralia</taxon>
        <taxon>Gnathifera</taxon>
        <taxon>Rotifera</taxon>
        <taxon>Eurotatoria</taxon>
        <taxon>Bdelloidea</taxon>
        <taxon>Philodinida</taxon>
        <taxon>Philodinidae</taxon>
        <taxon>Rotaria</taxon>
    </lineage>
</organism>